<evidence type="ECO:0000256" key="5">
    <source>
        <dbReference type="ARBA" id="ARBA00022692"/>
    </source>
</evidence>
<dbReference type="InterPro" id="IPR050640">
    <property type="entry name" value="Bact_2-comp_sensor_kinase"/>
</dbReference>
<dbReference type="Gene3D" id="1.10.8.500">
    <property type="entry name" value="HAMP domain in histidine kinase"/>
    <property type="match status" value="1"/>
</dbReference>
<evidence type="ECO:0000256" key="1">
    <source>
        <dbReference type="ARBA" id="ARBA00004651"/>
    </source>
</evidence>
<feature type="transmembrane region" description="Helical" evidence="12">
    <location>
        <begin position="17"/>
        <end position="40"/>
    </location>
</feature>
<reference evidence="14 15" key="1">
    <citation type="submission" date="2021-01" db="EMBL/GenBank/DDBJ databases">
        <title>Genomic Encyclopedia of Type Strains, Phase IV (KMG-IV): sequencing the most valuable type-strain genomes for metagenomic binning, comparative biology and taxonomic classification.</title>
        <authorList>
            <person name="Goeker M."/>
        </authorList>
    </citation>
    <scope>NUCLEOTIDE SEQUENCE [LARGE SCALE GENOMIC DNA]</scope>
    <source>
        <strain evidence="14 15">DSM 24834</strain>
    </source>
</reference>
<keyword evidence="15" id="KW-1185">Reference proteome</keyword>
<dbReference type="EC" id="2.7.13.3" evidence="14"/>
<keyword evidence="4 14" id="KW-0808">Transferase</keyword>
<dbReference type="SUPFAM" id="SSF55874">
    <property type="entry name" value="ATPase domain of HSP90 chaperone/DNA topoisomerase II/histidine kinase"/>
    <property type="match status" value="1"/>
</dbReference>
<evidence type="ECO:0000256" key="11">
    <source>
        <dbReference type="ARBA" id="ARBA00023136"/>
    </source>
</evidence>
<dbReference type="EMBL" id="JAFBDZ010000002">
    <property type="protein sequence ID" value="MBM7585600.1"/>
    <property type="molecule type" value="Genomic_DNA"/>
</dbReference>
<evidence type="ECO:0000313" key="15">
    <source>
        <dbReference type="Proteomes" id="UP001646157"/>
    </source>
</evidence>
<name>A0ABS2NCP7_9BACI</name>
<dbReference type="CDD" id="cd06225">
    <property type="entry name" value="HAMP"/>
    <property type="match status" value="1"/>
</dbReference>
<evidence type="ECO:0000256" key="3">
    <source>
        <dbReference type="ARBA" id="ARBA00022553"/>
    </source>
</evidence>
<dbReference type="Proteomes" id="UP001646157">
    <property type="component" value="Unassembled WGS sequence"/>
</dbReference>
<keyword evidence="11 12" id="KW-0472">Membrane</keyword>
<proteinExistence type="predicted"/>
<gene>
    <name evidence="14" type="ORF">JOC86_002142</name>
</gene>
<evidence type="ECO:0000256" key="8">
    <source>
        <dbReference type="ARBA" id="ARBA00022840"/>
    </source>
</evidence>
<keyword evidence="5 12" id="KW-0812">Transmembrane</keyword>
<dbReference type="Gene3D" id="3.30.450.20">
    <property type="entry name" value="PAS domain"/>
    <property type="match status" value="1"/>
</dbReference>
<evidence type="ECO:0000256" key="12">
    <source>
        <dbReference type="SAM" id="Phobius"/>
    </source>
</evidence>
<dbReference type="SMART" id="SM00304">
    <property type="entry name" value="HAMP"/>
    <property type="match status" value="1"/>
</dbReference>
<comment type="caution">
    <text evidence="14">The sequence shown here is derived from an EMBL/GenBank/DDBJ whole genome shotgun (WGS) entry which is preliminary data.</text>
</comment>
<dbReference type="Gene3D" id="3.30.565.10">
    <property type="entry name" value="Histidine kinase-like ATPase, C-terminal domain"/>
    <property type="match status" value="1"/>
</dbReference>
<keyword evidence="9 12" id="KW-1133">Transmembrane helix</keyword>
<protein>
    <submittedName>
        <fullName evidence="14">Two-component system sensor histidine kinase YesM</fullName>
        <ecNumber evidence="14">2.7.13.3</ecNumber>
    </submittedName>
</protein>
<feature type="transmembrane region" description="Helical" evidence="12">
    <location>
        <begin position="308"/>
        <end position="327"/>
    </location>
</feature>
<dbReference type="InterPro" id="IPR003660">
    <property type="entry name" value="HAMP_dom"/>
</dbReference>
<sequence>MIKNILEQLRNKVFNKILFMSSLTIIVTMLTLLFTITHYYSEVIVQKEMDSNMRTLERVESYINRKKDFTDNAFKELYTSGDLILDISYALQHDYDDYLEYRLNKYSDSSSFVASNIDNFFYAYFSQDNHINAISLRSVEGIPEYLYVFNHFRWKNSLLQPELESEEAFYTDNILKIQNKKRDSNRELRNTVVFKRTLNDPVSLTKLGEIRIYYSLEGIEDLISLRNTASEGTYYIVDKDGEMVFQSHEKNDQGLIKSLDFKSATQEVQWKNETYHINTLASEENGYLFVGSVPESEIEKLTVIRGSMLLLTCIFALTAILITFFAMKSYSKRIQTIETSIHQVKEGNLSVRIPHDHKYDELSTISQSFNNMLQDLNKYIDEVYIMNIKQREAEMKALQSQINPHFLYNTLEAIRMKAIIEGSKTTSTMIYTLGQLFRYSLDDRQLVTIQSEIEHVKQYINLVQSRYPNRLQLDIDIPNDYLNRSILKFILQPIAENYMIHGFRNDTNVNQLTIRLVEENHYLYLYLIDNGTGISAARLREVQNNLEGEPVDSNSIGLKNIHHRIRLKYGKGCGLEINSVEDKGTTVVIKIPANGGDSLV</sequence>
<feature type="domain" description="HAMP" evidence="13">
    <location>
        <begin position="328"/>
        <end position="381"/>
    </location>
</feature>
<evidence type="ECO:0000256" key="10">
    <source>
        <dbReference type="ARBA" id="ARBA00023012"/>
    </source>
</evidence>
<evidence type="ECO:0000313" key="14">
    <source>
        <dbReference type="EMBL" id="MBM7585600.1"/>
    </source>
</evidence>
<keyword evidence="6" id="KW-0547">Nucleotide-binding</keyword>
<dbReference type="InterPro" id="IPR036890">
    <property type="entry name" value="HATPase_C_sf"/>
</dbReference>
<evidence type="ECO:0000256" key="9">
    <source>
        <dbReference type="ARBA" id="ARBA00022989"/>
    </source>
</evidence>
<keyword evidence="8" id="KW-0067">ATP-binding</keyword>
<dbReference type="InterPro" id="IPR010559">
    <property type="entry name" value="Sig_transdc_His_kin_internal"/>
</dbReference>
<keyword evidence="2" id="KW-1003">Cell membrane</keyword>
<evidence type="ECO:0000259" key="13">
    <source>
        <dbReference type="PROSITE" id="PS50885"/>
    </source>
</evidence>
<dbReference type="RefSeq" id="WP_205171891.1">
    <property type="nucleotide sequence ID" value="NZ_JAFBDZ010000002.1"/>
</dbReference>
<evidence type="ECO:0000256" key="2">
    <source>
        <dbReference type="ARBA" id="ARBA00022475"/>
    </source>
</evidence>
<keyword evidence="3" id="KW-0597">Phosphoprotein</keyword>
<dbReference type="Pfam" id="PF06580">
    <property type="entry name" value="His_kinase"/>
    <property type="match status" value="1"/>
</dbReference>
<keyword evidence="10" id="KW-0902">Two-component regulatory system</keyword>
<accession>A0ABS2NCP7</accession>
<comment type="subcellular location">
    <subcellularLocation>
        <location evidence="1">Cell membrane</location>
        <topology evidence="1">Multi-pass membrane protein</topology>
    </subcellularLocation>
</comment>
<keyword evidence="7 14" id="KW-0418">Kinase</keyword>
<evidence type="ECO:0000256" key="7">
    <source>
        <dbReference type="ARBA" id="ARBA00022777"/>
    </source>
</evidence>
<dbReference type="Pfam" id="PF00672">
    <property type="entry name" value="HAMP"/>
    <property type="match status" value="1"/>
</dbReference>
<dbReference type="GO" id="GO:0004673">
    <property type="term" value="F:protein histidine kinase activity"/>
    <property type="evidence" value="ECO:0007669"/>
    <property type="project" value="UniProtKB-EC"/>
</dbReference>
<organism evidence="14 15">
    <name type="scientific">Rossellomorea pakistanensis</name>
    <dbReference type="NCBI Taxonomy" id="992288"/>
    <lineage>
        <taxon>Bacteria</taxon>
        <taxon>Bacillati</taxon>
        <taxon>Bacillota</taxon>
        <taxon>Bacilli</taxon>
        <taxon>Bacillales</taxon>
        <taxon>Bacillaceae</taxon>
        <taxon>Rossellomorea</taxon>
    </lineage>
</organism>
<evidence type="ECO:0000256" key="4">
    <source>
        <dbReference type="ARBA" id="ARBA00022679"/>
    </source>
</evidence>
<dbReference type="PANTHER" id="PTHR34220">
    <property type="entry name" value="SENSOR HISTIDINE KINASE YPDA"/>
    <property type="match status" value="1"/>
</dbReference>
<evidence type="ECO:0000256" key="6">
    <source>
        <dbReference type="ARBA" id="ARBA00022741"/>
    </source>
</evidence>
<dbReference type="PROSITE" id="PS50885">
    <property type="entry name" value="HAMP"/>
    <property type="match status" value="1"/>
</dbReference>
<dbReference type="SUPFAM" id="SSF158472">
    <property type="entry name" value="HAMP domain-like"/>
    <property type="match status" value="1"/>
</dbReference>
<dbReference type="PANTHER" id="PTHR34220:SF11">
    <property type="entry name" value="SENSOR PROTEIN KINASE HPTS"/>
    <property type="match status" value="1"/>
</dbReference>